<dbReference type="InterPro" id="IPR000073">
    <property type="entry name" value="AB_hydrolase_1"/>
</dbReference>
<reference evidence="2 3" key="1">
    <citation type="journal article" date="2019" name="Genome Biol. Evol.">
        <title>Day and night: Metabolic profiles and evolutionary relationships of six axenic non-marine cyanobacteria.</title>
        <authorList>
            <person name="Will S.E."/>
            <person name="Henke P."/>
            <person name="Boedeker C."/>
            <person name="Huang S."/>
            <person name="Brinkmann H."/>
            <person name="Rohde M."/>
            <person name="Jarek M."/>
            <person name="Friedl T."/>
            <person name="Seufert S."/>
            <person name="Schumacher M."/>
            <person name="Overmann J."/>
            <person name="Neumann-Schaal M."/>
            <person name="Petersen J."/>
        </authorList>
    </citation>
    <scope>NUCLEOTIDE SEQUENCE [LARGE SCALE GENOMIC DNA]</scope>
    <source>
        <strain evidence="2 3">SAG 39.79</strain>
    </source>
</reference>
<dbReference type="EMBL" id="RSCK01000010">
    <property type="protein sequence ID" value="RUT12936.1"/>
    <property type="molecule type" value="Genomic_DNA"/>
</dbReference>
<dbReference type="PRINTS" id="PR00412">
    <property type="entry name" value="EPOXHYDRLASE"/>
</dbReference>
<dbReference type="Gene3D" id="3.40.50.1820">
    <property type="entry name" value="alpha/beta hydrolase"/>
    <property type="match status" value="1"/>
</dbReference>
<dbReference type="PRINTS" id="PR00111">
    <property type="entry name" value="ABHYDROLASE"/>
</dbReference>
<dbReference type="PANTHER" id="PTHR43798:SF33">
    <property type="entry name" value="HYDROLASE, PUTATIVE (AFU_ORTHOLOGUE AFUA_2G14860)-RELATED"/>
    <property type="match status" value="1"/>
</dbReference>
<dbReference type="RefSeq" id="WP_015155165.1">
    <property type="nucleotide sequence ID" value="NZ_RSCK01000010.1"/>
</dbReference>
<comment type="caution">
    <text evidence="2">The sequence shown here is derived from an EMBL/GenBank/DDBJ whole genome shotgun (WGS) entry which is preliminary data.</text>
</comment>
<evidence type="ECO:0000313" key="3">
    <source>
        <dbReference type="Proteomes" id="UP000282574"/>
    </source>
</evidence>
<dbReference type="Proteomes" id="UP000282574">
    <property type="component" value="Unassembled WGS sequence"/>
</dbReference>
<accession>A0AB37UNI6</accession>
<dbReference type="AlphaFoldDB" id="A0AB37UNI6"/>
<keyword evidence="2" id="KW-0378">Hydrolase</keyword>
<proteinExistence type="predicted"/>
<dbReference type="GO" id="GO:0016020">
    <property type="term" value="C:membrane"/>
    <property type="evidence" value="ECO:0007669"/>
    <property type="project" value="TreeGrafter"/>
</dbReference>
<dbReference type="SUPFAM" id="SSF53474">
    <property type="entry name" value="alpha/beta-Hydrolases"/>
    <property type="match status" value="1"/>
</dbReference>
<dbReference type="PANTHER" id="PTHR43798">
    <property type="entry name" value="MONOACYLGLYCEROL LIPASE"/>
    <property type="match status" value="1"/>
</dbReference>
<evidence type="ECO:0000259" key="1">
    <source>
        <dbReference type="Pfam" id="PF00561"/>
    </source>
</evidence>
<dbReference type="InterPro" id="IPR029058">
    <property type="entry name" value="AB_hydrolase_fold"/>
</dbReference>
<keyword evidence="3" id="KW-1185">Reference proteome</keyword>
<sequence length="283" mass="31702">MNQTQVPVDRYVKVDSINTRYWMMGSGNPVILLHGGQGSVEFWLYNIGTLAKSHCVYALDMVGSGRSDKPQASYSLTYQAQFIKDFMDTLGIESATLIGNSMGGGAALQLALLFPQRVNKLVLVDSMGFGKEIALGIRLTTLPLLIRLLRPSRRLLAPMLKNNFFNPQSIPSEWVELRYPIFALPGRKPALMAMVKTNFHLLGVRSQVFRPILSQLATITVPTLVIWGKQDRIIPVAHAHIAAKTIPNAHLHIFDRCGHHPHLEYPEKFNNLVLEFLASEYKN</sequence>
<name>A0AB37UNI6_9CYAN</name>
<protein>
    <submittedName>
        <fullName evidence="2">4,5:9,10-diseco-3-hydroxy-5,9, 17-trioxoandrosta-1(10),2-diene-4-oate hydrolase</fullName>
    </submittedName>
</protein>
<dbReference type="GO" id="GO:0016787">
    <property type="term" value="F:hydrolase activity"/>
    <property type="evidence" value="ECO:0007669"/>
    <property type="project" value="UniProtKB-KW"/>
</dbReference>
<dbReference type="InterPro" id="IPR000639">
    <property type="entry name" value="Epox_hydrolase-like"/>
</dbReference>
<dbReference type="Pfam" id="PF00561">
    <property type="entry name" value="Abhydrolase_1"/>
    <property type="match status" value="1"/>
</dbReference>
<organism evidence="2 3">
    <name type="scientific">Chroococcidiopsis cubana SAG 39.79</name>
    <dbReference type="NCBI Taxonomy" id="388085"/>
    <lineage>
        <taxon>Bacteria</taxon>
        <taxon>Bacillati</taxon>
        <taxon>Cyanobacteriota</taxon>
        <taxon>Cyanophyceae</taxon>
        <taxon>Chroococcidiopsidales</taxon>
        <taxon>Chroococcidiopsidaceae</taxon>
        <taxon>Chroococcidiopsis</taxon>
    </lineage>
</organism>
<gene>
    <name evidence="2" type="primary">hsaD</name>
    <name evidence="2" type="ORF">DSM107010_17810</name>
</gene>
<dbReference type="InterPro" id="IPR050266">
    <property type="entry name" value="AB_hydrolase_sf"/>
</dbReference>
<feature type="domain" description="AB hydrolase-1" evidence="1">
    <location>
        <begin position="28"/>
        <end position="264"/>
    </location>
</feature>
<evidence type="ECO:0000313" key="2">
    <source>
        <dbReference type="EMBL" id="RUT12936.1"/>
    </source>
</evidence>